<feature type="compositionally biased region" description="Low complexity" evidence="1">
    <location>
        <begin position="105"/>
        <end position="134"/>
    </location>
</feature>
<dbReference type="AlphaFoldDB" id="A0A6A1WK62"/>
<evidence type="ECO:0000313" key="3">
    <source>
        <dbReference type="Proteomes" id="UP000516437"/>
    </source>
</evidence>
<organism evidence="2 3">
    <name type="scientific">Morella rubra</name>
    <name type="common">Chinese bayberry</name>
    <dbReference type="NCBI Taxonomy" id="262757"/>
    <lineage>
        <taxon>Eukaryota</taxon>
        <taxon>Viridiplantae</taxon>
        <taxon>Streptophyta</taxon>
        <taxon>Embryophyta</taxon>
        <taxon>Tracheophyta</taxon>
        <taxon>Spermatophyta</taxon>
        <taxon>Magnoliopsida</taxon>
        <taxon>eudicotyledons</taxon>
        <taxon>Gunneridae</taxon>
        <taxon>Pentapetalae</taxon>
        <taxon>rosids</taxon>
        <taxon>fabids</taxon>
        <taxon>Fagales</taxon>
        <taxon>Myricaceae</taxon>
        <taxon>Morella</taxon>
    </lineage>
</organism>
<evidence type="ECO:0000256" key="1">
    <source>
        <dbReference type="SAM" id="MobiDB-lite"/>
    </source>
</evidence>
<proteinExistence type="predicted"/>
<feature type="compositionally biased region" description="Polar residues" evidence="1">
    <location>
        <begin position="79"/>
        <end position="88"/>
    </location>
</feature>
<dbReference type="EMBL" id="RXIC02000019">
    <property type="protein sequence ID" value="KAB1225695.1"/>
    <property type="molecule type" value="Genomic_DNA"/>
</dbReference>
<dbReference type="PANTHER" id="PTHR33257:SF46">
    <property type="entry name" value="OVATE FAMILY PROTEIN"/>
    <property type="match status" value="1"/>
</dbReference>
<feature type="region of interest" description="Disordered" evidence="1">
    <location>
        <begin position="55"/>
        <end position="141"/>
    </location>
</feature>
<dbReference type="Proteomes" id="UP000516437">
    <property type="component" value="Chromosome 1"/>
</dbReference>
<dbReference type="OrthoDB" id="1741718at2759"/>
<sequence>MPRTCSDCPPKSLKTLEQLISGANSFEDYHGGTSASVPFTWESQPGTPKAWFREGATAKLPPLTPPPSYYSTATKRTTGKNSRPNLMNTIFPKRNARKPYLPQLSPASSTSSSSSSNSYVSSPFSQSSSVPSSPMTTASNSHRQCRMLGQILSFNSGVDEEEHENESPVSTLCFSGTGVKRGSGGCYSSIIKVVLRDYK</sequence>
<evidence type="ECO:0000313" key="2">
    <source>
        <dbReference type="EMBL" id="KAB1225695.1"/>
    </source>
</evidence>
<keyword evidence="3" id="KW-1185">Reference proteome</keyword>
<comment type="caution">
    <text evidence="2">The sequence shown here is derived from an EMBL/GenBank/DDBJ whole genome shotgun (WGS) entry which is preliminary data.</text>
</comment>
<accession>A0A6A1WK62</accession>
<reference evidence="2 3" key="1">
    <citation type="journal article" date="2019" name="Plant Biotechnol. J.">
        <title>The red bayberry genome and genetic basis of sex determination.</title>
        <authorList>
            <person name="Jia H.M."/>
            <person name="Jia H.J."/>
            <person name="Cai Q.L."/>
            <person name="Wang Y."/>
            <person name="Zhao H.B."/>
            <person name="Yang W.F."/>
            <person name="Wang G.Y."/>
            <person name="Li Y.H."/>
            <person name="Zhan D.L."/>
            <person name="Shen Y.T."/>
            <person name="Niu Q.F."/>
            <person name="Chang L."/>
            <person name="Qiu J."/>
            <person name="Zhao L."/>
            <person name="Xie H.B."/>
            <person name="Fu W.Y."/>
            <person name="Jin J."/>
            <person name="Li X.W."/>
            <person name="Jiao Y."/>
            <person name="Zhou C.C."/>
            <person name="Tu T."/>
            <person name="Chai C.Y."/>
            <person name="Gao J.L."/>
            <person name="Fan L.J."/>
            <person name="van de Weg E."/>
            <person name="Wang J.Y."/>
            <person name="Gao Z.S."/>
        </authorList>
    </citation>
    <scope>NUCLEOTIDE SEQUENCE [LARGE SCALE GENOMIC DNA]</scope>
    <source>
        <tissue evidence="2">Leaves</tissue>
    </source>
</reference>
<protein>
    <submittedName>
        <fullName evidence="2">Uncharacterized protein</fullName>
    </submittedName>
</protein>
<dbReference type="PANTHER" id="PTHR33257">
    <property type="entry name" value="OS05G0165500 PROTEIN"/>
    <property type="match status" value="1"/>
</dbReference>
<name>A0A6A1WK62_9ROSI</name>
<gene>
    <name evidence="2" type="ORF">CJ030_MR1G006195</name>
</gene>